<dbReference type="SUPFAM" id="SSF46785">
    <property type="entry name" value="Winged helix' DNA-binding domain"/>
    <property type="match status" value="1"/>
</dbReference>
<dbReference type="PROSITE" id="PS50931">
    <property type="entry name" value="HTH_LYSR"/>
    <property type="match status" value="1"/>
</dbReference>
<name>A0A377LVW8_ENTCL</name>
<evidence type="ECO:0000256" key="1">
    <source>
        <dbReference type="ARBA" id="ARBA00009437"/>
    </source>
</evidence>
<dbReference type="Gene3D" id="1.10.10.10">
    <property type="entry name" value="Winged helix-like DNA-binding domain superfamily/Winged helix DNA-binding domain"/>
    <property type="match status" value="1"/>
</dbReference>
<dbReference type="Pfam" id="PF00126">
    <property type="entry name" value="HTH_1"/>
    <property type="match status" value="1"/>
</dbReference>
<dbReference type="InterPro" id="IPR000847">
    <property type="entry name" value="LysR_HTH_N"/>
</dbReference>
<evidence type="ECO:0000259" key="5">
    <source>
        <dbReference type="PROSITE" id="PS50931"/>
    </source>
</evidence>
<feature type="domain" description="HTH lysR-type" evidence="5">
    <location>
        <begin position="12"/>
        <end position="69"/>
    </location>
</feature>
<accession>A0A377LVW8</accession>
<dbReference type="GO" id="GO:0000976">
    <property type="term" value="F:transcription cis-regulatory region binding"/>
    <property type="evidence" value="ECO:0007669"/>
    <property type="project" value="TreeGrafter"/>
</dbReference>
<dbReference type="PANTHER" id="PTHR30126:SF40">
    <property type="entry name" value="HTH-TYPE TRANSCRIPTIONAL REGULATOR GLTR"/>
    <property type="match status" value="1"/>
</dbReference>
<keyword evidence="3" id="KW-0238">DNA-binding</keyword>
<reference evidence="6 7" key="1">
    <citation type="submission" date="2018-06" db="EMBL/GenBank/DDBJ databases">
        <authorList>
            <consortium name="Pathogen Informatics"/>
            <person name="Doyle S."/>
        </authorList>
    </citation>
    <scope>NUCLEOTIDE SEQUENCE [LARGE SCALE GENOMIC DNA]</scope>
    <source>
        <strain evidence="6 7">NCTC10005</strain>
    </source>
</reference>
<evidence type="ECO:0000256" key="4">
    <source>
        <dbReference type="ARBA" id="ARBA00023163"/>
    </source>
</evidence>
<dbReference type="InterPro" id="IPR036390">
    <property type="entry name" value="WH_DNA-bd_sf"/>
</dbReference>
<keyword evidence="4" id="KW-0804">Transcription</keyword>
<dbReference type="EMBL" id="UGJB01000004">
    <property type="protein sequence ID" value="STQ09773.1"/>
    <property type="molecule type" value="Genomic_DNA"/>
</dbReference>
<dbReference type="GO" id="GO:0003700">
    <property type="term" value="F:DNA-binding transcription factor activity"/>
    <property type="evidence" value="ECO:0007669"/>
    <property type="project" value="InterPro"/>
</dbReference>
<dbReference type="InterPro" id="IPR036388">
    <property type="entry name" value="WH-like_DNA-bd_sf"/>
</dbReference>
<evidence type="ECO:0000313" key="6">
    <source>
        <dbReference type="EMBL" id="STQ09773.1"/>
    </source>
</evidence>
<gene>
    <name evidence="6" type="primary">gcvA_4</name>
    <name evidence="6" type="ORF">NCTC10005_02494</name>
</gene>
<dbReference type="AlphaFoldDB" id="A0A377LVW8"/>
<dbReference type="Proteomes" id="UP000255106">
    <property type="component" value="Unassembled WGS sequence"/>
</dbReference>
<comment type="similarity">
    <text evidence="1">Belongs to the LysR transcriptional regulatory family.</text>
</comment>
<keyword evidence="2" id="KW-0805">Transcription regulation</keyword>
<evidence type="ECO:0000256" key="3">
    <source>
        <dbReference type="ARBA" id="ARBA00023125"/>
    </source>
</evidence>
<organism evidence="6 7">
    <name type="scientific">Enterobacter cloacae</name>
    <dbReference type="NCBI Taxonomy" id="550"/>
    <lineage>
        <taxon>Bacteria</taxon>
        <taxon>Pseudomonadati</taxon>
        <taxon>Pseudomonadota</taxon>
        <taxon>Gammaproteobacteria</taxon>
        <taxon>Enterobacterales</taxon>
        <taxon>Enterobacteriaceae</taxon>
        <taxon>Enterobacter</taxon>
        <taxon>Enterobacter cloacae complex</taxon>
    </lineage>
</organism>
<dbReference type="PANTHER" id="PTHR30126">
    <property type="entry name" value="HTH-TYPE TRANSCRIPTIONAL REGULATOR"/>
    <property type="match status" value="1"/>
</dbReference>
<protein>
    <submittedName>
        <fullName evidence="6">LysR family transcriptional regulator</fullName>
    </submittedName>
</protein>
<proteinExistence type="inferred from homology"/>
<evidence type="ECO:0000256" key="2">
    <source>
        <dbReference type="ARBA" id="ARBA00023015"/>
    </source>
</evidence>
<evidence type="ECO:0000313" key="7">
    <source>
        <dbReference type="Proteomes" id="UP000255106"/>
    </source>
</evidence>
<sequence>MSAQDRQTLSLPSLRNLQAFIAVANALSIHQAAEQLNVTPSAVSHQIASLESWMGKKLFIRSGKGVQLTPTEKNICGRSRRR</sequence>
<dbReference type="PRINTS" id="PR00039">
    <property type="entry name" value="HTHLYSR"/>
</dbReference>